<dbReference type="GO" id="GO:0106350">
    <property type="term" value="F:all-trans-octaprenyl-diphosphate synthase activity"/>
    <property type="evidence" value="ECO:0007669"/>
    <property type="project" value="UniProtKB-EC"/>
</dbReference>
<dbReference type="PANTHER" id="PTHR12001:SF85">
    <property type="entry name" value="SHORT CHAIN ISOPRENYL DIPHOSPHATE SYNTHASE"/>
    <property type="match status" value="1"/>
</dbReference>
<comment type="caution">
    <text evidence="6">The sequence shown here is derived from an EMBL/GenBank/DDBJ whole genome shotgun (WGS) entry which is preliminary data.</text>
</comment>
<evidence type="ECO:0000256" key="4">
    <source>
        <dbReference type="ARBA" id="ARBA00022723"/>
    </source>
</evidence>
<dbReference type="PROSITE" id="PS00723">
    <property type="entry name" value="POLYPRENYL_SYNTHASE_1"/>
    <property type="match status" value="1"/>
</dbReference>
<reference evidence="6" key="1">
    <citation type="submission" date="2021-06" db="EMBL/GenBank/DDBJ databases">
        <authorList>
            <person name="Criscuolo A."/>
        </authorList>
    </citation>
    <scope>NUCLEOTIDE SEQUENCE</scope>
    <source>
        <strain evidence="6">CIP111803</strain>
    </source>
</reference>
<dbReference type="InterPro" id="IPR000092">
    <property type="entry name" value="Polyprenyl_synt"/>
</dbReference>
<dbReference type="SFLD" id="SFLDG01017">
    <property type="entry name" value="Polyprenyl_Transferase_Like"/>
    <property type="match status" value="1"/>
</dbReference>
<dbReference type="AlphaFoldDB" id="A0A916JRG1"/>
<evidence type="ECO:0000313" key="6">
    <source>
        <dbReference type="EMBL" id="CAG7596988.1"/>
    </source>
</evidence>
<keyword evidence="3 6" id="KW-0808">Transferase</keyword>
<name>A0A916JRG1_9MICO</name>
<keyword evidence="7" id="KW-1185">Reference proteome</keyword>
<dbReference type="PANTHER" id="PTHR12001">
    <property type="entry name" value="GERANYLGERANYL PYROPHOSPHATE SYNTHASE"/>
    <property type="match status" value="1"/>
</dbReference>
<evidence type="ECO:0000313" key="7">
    <source>
        <dbReference type="Proteomes" id="UP000693892"/>
    </source>
</evidence>
<dbReference type="Proteomes" id="UP000693892">
    <property type="component" value="Unassembled WGS sequence"/>
</dbReference>
<evidence type="ECO:0000256" key="3">
    <source>
        <dbReference type="ARBA" id="ARBA00022679"/>
    </source>
</evidence>
<evidence type="ECO:0000256" key="5">
    <source>
        <dbReference type="ARBA" id="ARBA00022842"/>
    </source>
</evidence>
<proteinExistence type="inferred from homology"/>
<dbReference type="PROSITE" id="PS00444">
    <property type="entry name" value="POLYPRENYL_SYNTHASE_2"/>
    <property type="match status" value="1"/>
</dbReference>
<gene>
    <name evidence="6" type="primary">ispB</name>
    <name evidence="6" type="ORF">LEUCIP111803_00115</name>
</gene>
<comment type="similarity">
    <text evidence="2">Belongs to the FPP/GGPP synthase family.</text>
</comment>
<protein>
    <submittedName>
        <fullName evidence="6">Octaprenyl diphosphate synthase</fullName>
        <ecNumber evidence="6">2.5.1.90</ecNumber>
    </submittedName>
</protein>
<evidence type="ECO:0000256" key="1">
    <source>
        <dbReference type="ARBA" id="ARBA00001946"/>
    </source>
</evidence>
<dbReference type="SFLD" id="SFLDS00005">
    <property type="entry name" value="Isoprenoid_Synthase_Type_I"/>
    <property type="match status" value="1"/>
</dbReference>
<organism evidence="6 7">
    <name type="scientific">Leucobacter soli</name>
    <dbReference type="NCBI Taxonomy" id="2812850"/>
    <lineage>
        <taxon>Bacteria</taxon>
        <taxon>Bacillati</taxon>
        <taxon>Actinomycetota</taxon>
        <taxon>Actinomycetes</taxon>
        <taxon>Micrococcales</taxon>
        <taxon>Microbacteriaceae</taxon>
        <taxon>Leucobacter</taxon>
    </lineage>
</organism>
<evidence type="ECO:0000256" key="2">
    <source>
        <dbReference type="ARBA" id="ARBA00006706"/>
    </source>
</evidence>
<dbReference type="GO" id="GO:0008299">
    <property type="term" value="P:isoprenoid biosynthetic process"/>
    <property type="evidence" value="ECO:0007669"/>
    <property type="project" value="InterPro"/>
</dbReference>
<keyword evidence="4" id="KW-0479">Metal-binding</keyword>
<sequence>MDETTRLAGLIQERIDDTLAAQRTELEALGPDAAPLLTEASDYLAGGKRMRARFALLGYRSVRPLDVDGDPFGELGIALDAASALELFHAAALIHDDVIDRSDTRRGRPAAHRHFGALHAAQGWRGDGAHFGVAAAILLGDLLQSWADELLQRACDGADDRAAARAAREHFNRMRSEVAIGQYLDVAEEQRADFAPEPEQLERSTRVLVYKSAKYSVEAPLLIGSALAGASREQEQALSDFGLPVGVAFQLRDDLLGVFGDSAVTGKPAGGDLTEGKRTVLVTLAREALPATQRRVFDEMLGDPRLDEQQIEMLQRTIRDSGAATRVEEMIGRNIDRAEAALDFAPLDADVRDRLIRLAHQAGSRVA</sequence>
<dbReference type="InterPro" id="IPR033749">
    <property type="entry name" value="Polyprenyl_synt_CS"/>
</dbReference>
<accession>A0A916JRG1</accession>
<comment type="cofactor">
    <cofactor evidence="1">
        <name>Mg(2+)</name>
        <dbReference type="ChEBI" id="CHEBI:18420"/>
    </cofactor>
</comment>
<keyword evidence="5" id="KW-0460">Magnesium</keyword>
<dbReference type="GO" id="GO:0046872">
    <property type="term" value="F:metal ion binding"/>
    <property type="evidence" value="ECO:0007669"/>
    <property type="project" value="UniProtKB-KW"/>
</dbReference>
<dbReference type="Pfam" id="PF00348">
    <property type="entry name" value="polyprenyl_synt"/>
    <property type="match status" value="1"/>
</dbReference>
<dbReference type="RefSeq" id="WP_218113753.1">
    <property type="nucleotide sequence ID" value="NZ_CAJVAP010000001.1"/>
</dbReference>
<dbReference type="CDD" id="cd00685">
    <property type="entry name" value="Trans_IPPS_HT"/>
    <property type="match status" value="1"/>
</dbReference>
<dbReference type="EMBL" id="CAJVAP010000001">
    <property type="protein sequence ID" value="CAG7596988.1"/>
    <property type="molecule type" value="Genomic_DNA"/>
</dbReference>
<dbReference type="EC" id="2.5.1.90" evidence="6"/>